<dbReference type="Proteomes" id="UP000179807">
    <property type="component" value="Unassembled WGS sequence"/>
</dbReference>
<name>A0A1J4JQM1_9EUKA</name>
<evidence type="ECO:0000256" key="2">
    <source>
        <dbReference type="ARBA" id="ARBA00022703"/>
    </source>
</evidence>
<dbReference type="Gene3D" id="1.25.10.10">
    <property type="entry name" value="Leucine-rich Repeat Variant"/>
    <property type="match status" value="1"/>
</dbReference>
<dbReference type="SUPFAM" id="SSF48371">
    <property type="entry name" value="ARM repeat"/>
    <property type="match status" value="1"/>
</dbReference>
<evidence type="ECO:0000256" key="1">
    <source>
        <dbReference type="ARBA" id="ARBA00009515"/>
    </source>
</evidence>
<organism evidence="4 5">
    <name type="scientific">Tritrichomonas foetus</name>
    <dbReference type="NCBI Taxonomy" id="1144522"/>
    <lineage>
        <taxon>Eukaryota</taxon>
        <taxon>Metamonada</taxon>
        <taxon>Parabasalia</taxon>
        <taxon>Tritrichomonadida</taxon>
        <taxon>Tritrichomonadidae</taxon>
        <taxon>Tritrichomonas</taxon>
    </lineage>
</organism>
<dbReference type="InterPro" id="IPR016024">
    <property type="entry name" value="ARM-type_fold"/>
</dbReference>
<dbReference type="InterPro" id="IPR011989">
    <property type="entry name" value="ARM-like"/>
</dbReference>
<protein>
    <recommendedName>
        <fullName evidence="6">Apoptosis inhibitory protein 5</fullName>
    </recommendedName>
</protein>
<dbReference type="RefSeq" id="XP_068353848.1">
    <property type="nucleotide sequence ID" value="XM_068508546.1"/>
</dbReference>
<dbReference type="OrthoDB" id="19224at2759"/>
<comment type="similarity">
    <text evidence="1">Belongs to the API5 family.</text>
</comment>
<proteinExistence type="inferred from homology"/>
<evidence type="ECO:0000313" key="4">
    <source>
        <dbReference type="EMBL" id="OHT00712.1"/>
    </source>
</evidence>
<evidence type="ECO:0000256" key="3">
    <source>
        <dbReference type="SAM" id="MobiDB-lite"/>
    </source>
</evidence>
<evidence type="ECO:0008006" key="6">
    <source>
        <dbReference type="Google" id="ProtNLM"/>
    </source>
</evidence>
<keyword evidence="2" id="KW-0053">Apoptosis</keyword>
<keyword evidence="5" id="KW-1185">Reference proteome</keyword>
<dbReference type="PANTHER" id="PTHR12758">
    <property type="entry name" value="APOPTOSIS INHIBITOR 5-RELATED"/>
    <property type="match status" value="1"/>
</dbReference>
<dbReference type="InterPro" id="IPR008383">
    <property type="entry name" value="API5"/>
</dbReference>
<dbReference type="GO" id="GO:0005634">
    <property type="term" value="C:nucleus"/>
    <property type="evidence" value="ECO:0007669"/>
    <property type="project" value="TreeGrafter"/>
</dbReference>
<dbReference type="PANTHER" id="PTHR12758:SF19">
    <property type="entry name" value="APOPTOSIS INHIBITOR 5"/>
    <property type="match status" value="1"/>
</dbReference>
<reference evidence="4" key="1">
    <citation type="submission" date="2016-10" db="EMBL/GenBank/DDBJ databases">
        <authorList>
            <person name="Benchimol M."/>
            <person name="Almeida L.G."/>
            <person name="Vasconcelos A.T."/>
            <person name="Perreira-Neves A."/>
            <person name="Rosa I.A."/>
            <person name="Tasca T."/>
            <person name="Bogo M.R."/>
            <person name="de Souza W."/>
        </authorList>
    </citation>
    <scope>NUCLEOTIDE SEQUENCE [LARGE SCALE GENOMIC DNA]</scope>
    <source>
        <strain evidence="4">K</strain>
    </source>
</reference>
<feature type="compositionally biased region" description="Low complexity" evidence="3">
    <location>
        <begin position="466"/>
        <end position="507"/>
    </location>
</feature>
<dbReference type="VEuPathDB" id="TrichDB:TRFO_32534"/>
<feature type="region of interest" description="Disordered" evidence="3">
    <location>
        <begin position="426"/>
        <end position="516"/>
    </location>
</feature>
<sequence length="516" mass="58565">MPPKAAAVTKESVDEAVKRLSESENPSEADFKILLNAAKAGDEEKAIAATYIPSFFDKFSKQQKPALTAVLDLAKSDSIRVRSQAIRNLKKFYEVDKSQIANALFAALGDEDERIVASAIPDVVRLLKSDEEEFRNIFFEGLPNQKPESQRQLVLIVRDEIKFTEENVEQLMNVLNVSFRTCVVEGLQLYRRNRTLIKKEQFEPLAEQLLDRLDNSLQTEFRAVCENLLIPLFKFTKTLGTESTTRLLAIIAKHVIPRFEELSDAANLQISIIRKIADVSRYAEGDEMLKELYNHLFLKIPIAGPVNFSIIEATLFAFIRLAQKSHITASNLIGTVLCYTGQPGEADASNEDAGKRVEFTRRLEYLQTICPDFVTQCIGKIEMYKNSSATTDDEKRERAENIRNAVAAKRTGNNVRHLSRILLSENPLSGKMPKGPSWKRLKQDQKFKGKRGAPGKFNRNDRGSNSRRPNTGRNNSNSNRPSRGFNGNRNNSRFNNNRSNNNNNNRSRPPRRFQRR</sequence>
<comment type="caution">
    <text evidence="4">The sequence shown here is derived from an EMBL/GenBank/DDBJ whole genome shotgun (WGS) entry which is preliminary data.</text>
</comment>
<evidence type="ECO:0000313" key="5">
    <source>
        <dbReference type="Proteomes" id="UP000179807"/>
    </source>
</evidence>
<dbReference type="Pfam" id="PF05918">
    <property type="entry name" value="API5"/>
    <property type="match status" value="1"/>
</dbReference>
<dbReference type="GO" id="GO:0003723">
    <property type="term" value="F:RNA binding"/>
    <property type="evidence" value="ECO:0007669"/>
    <property type="project" value="TreeGrafter"/>
</dbReference>
<dbReference type="EMBL" id="MLAK01000942">
    <property type="protein sequence ID" value="OHT00712.1"/>
    <property type="molecule type" value="Genomic_DNA"/>
</dbReference>
<dbReference type="AlphaFoldDB" id="A0A1J4JQM1"/>
<gene>
    <name evidence="4" type="ORF">TRFO_32534</name>
</gene>
<dbReference type="GeneID" id="94843250"/>
<accession>A0A1J4JQM1</accession>